<dbReference type="OrthoDB" id="9806974at2"/>
<feature type="domain" description="Ketoreductase" evidence="3">
    <location>
        <begin position="8"/>
        <end position="188"/>
    </location>
</feature>
<proteinExistence type="inferred from homology"/>
<evidence type="ECO:0000256" key="2">
    <source>
        <dbReference type="ARBA" id="ARBA00023002"/>
    </source>
</evidence>
<keyword evidence="2" id="KW-0560">Oxidoreductase</keyword>
<dbReference type="CDD" id="cd05233">
    <property type="entry name" value="SDR_c"/>
    <property type="match status" value="1"/>
</dbReference>
<dbReference type="Gene3D" id="3.40.50.720">
    <property type="entry name" value="NAD(P)-binding Rossmann-like Domain"/>
    <property type="match status" value="1"/>
</dbReference>
<dbReference type="PANTHER" id="PTHR42760:SF133">
    <property type="entry name" value="3-OXOACYL-[ACYL-CARRIER-PROTEIN] REDUCTASE"/>
    <property type="match status" value="1"/>
</dbReference>
<reference evidence="4 5" key="1">
    <citation type="submission" date="2019-11" db="EMBL/GenBank/DDBJ databases">
        <title>Type strains purchased from KCTC, JCM and DSMZ.</title>
        <authorList>
            <person name="Lu H."/>
        </authorList>
    </citation>
    <scope>NUCLEOTIDE SEQUENCE [LARGE SCALE GENOMIC DNA]</scope>
    <source>
        <strain evidence="4 5">KCTC 42409</strain>
    </source>
</reference>
<dbReference type="GO" id="GO:0016616">
    <property type="term" value="F:oxidoreductase activity, acting on the CH-OH group of donors, NAD or NADP as acceptor"/>
    <property type="evidence" value="ECO:0007669"/>
    <property type="project" value="TreeGrafter"/>
</dbReference>
<protein>
    <submittedName>
        <fullName evidence="4">SDR family oxidoreductase</fullName>
    </submittedName>
</protein>
<dbReference type="EMBL" id="WNLA01000002">
    <property type="protein sequence ID" value="MTW01612.1"/>
    <property type="molecule type" value="Genomic_DNA"/>
</dbReference>
<dbReference type="InterPro" id="IPR002347">
    <property type="entry name" value="SDR_fam"/>
</dbReference>
<sequence length="254" mass="25888">MQPSSPTSAVIVTGGASGIGLACAQALAQAGRPVALWDINAGAATELAAKIARDYTVNAIGVGIDLSDADALPAALDATRAALPAIGGLVHAAGMVDMGSIDGLTPDNWDKVMNVNLRSLALLVRALHGDFKANPGAAIAGIASINATLGNAVNPIYSASKGGMLSLVRALADALGRDGIRINCISPGQILTPMIKPVVDHLPPGAFERRILLSRLGRPEEVGKVARFLLSDEASYITAAEIVVDGGNLSSQRM</sequence>
<accession>A0A6L6PY36</accession>
<dbReference type="PRINTS" id="PR00081">
    <property type="entry name" value="GDHRDH"/>
</dbReference>
<evidence type="ECO:0000259" key="3">
    <source>
        <dbReference type="SMART" id="SM00822"/>
    </source>
</evidence>
<dbReference type="InterPro" id="IPR036291">
    <property type="entry name" value="NAD(P)-bd_dom_sf"/>
</dbReference>
<evidence type="ECO:0000313" key="4">
    <source>
        <dbReference type="EMBL" id="MTW01612.1"/>
    </source>
</evidence>
<comment type="similarity">
    <text evidence="1">Belongs to the short-chain dehydrogenases/reductases (SDR) family.</text>
</comment>
<dbReference type="PANTHER" id="PTHR42760">
    <property type="entry name" value="SHORT-CHAIN DEHYDROGENASES/REDUCTASES FAMILY MEMBER"/>
    <property type="match status" value="1"/>
</dbReference>
<evidence type="ECO:0000313" key="5">
    <source>
        <dbReference type="Proteomes" id="UP000484015"/>
    </source>
</evidence>
<organism evidence="4 5">
    <name type="scientific">Pseudoduganella ginsengisoli</name>
    <dbReference type="NCBI Taxonomy" id="1462440"/>
    <lineage>
        <taxon>Bacteria</taxon>
        <taxon>Pseudomonadati</taxon>
        <taxon>Pseudomonadota</taxon>
        <taxon>Betaproteobacteria</taxon>
        <taxon>Burkholderiales</taxon>
        <taxon>Oxalobacteraceae</taxon>
        <taxon>Telluria group</taxon>
        <taxon>Pseudoduganella</taxon>
    </lineage>
</organism>
<dbReference type="PROSITE" id="PS00061">
    <property type="entry name" value="ADH_SHORT"/>
    <property type="match status" value="1"/>
</dbReference>
<name>A0A6L6PY36_9BURK</name>
<dbReference type="SMART" id="SM00822">
    <property type="entry name" value="PKS_KR"/>
    <property type="match status" value="1"/>
</dbReference>
<keyword evidence="5" id="KW-1185">Reference proteome</keyword>
<evidence type="ECO:0000256" key="1">
    <source>
        <dbReference type="ARBA" id="ARBA00006484"/>
    </source>
</evidence>
<dbReference type="InterPro" id="IPR057326">
    <property type="entry name" value="KR_dom"/>
</dbReference>
<dbReference type="Proteomes" id="UP000484015">
    <property type="component" value="Unassembled WGS sequence"/>
</dbReference>
<dbReference type="Pfam" id="PF13561">
    <property type="entry name" value="adh_short_C2"/>
    <property type="match status" value="1"/>
</dbReference>
<dbReference type="RefSeq" id="WP_155437995.1">
    <property type="nucleotide sequence ID" value="NZ_WNLA01000002.1"/>
</dbReference>
<dbReference type="InterPro" id="IPR020904">
    <property type="entry name" value="Sc_DH/Rdtase_CS"/>
</dbReference>
<dbReference type="AlphaFoldDB" id="A0A6L6PY36"/>
<gene>
    <name evidence="4" type="ORF">GM668_05865</name>
</gene>
<comment type="caution">
    <text evidence="4">The sequence shown here is derived from an EMBL/GenBank/DDBJ whole genome shotgun (WGS) entry which is preliminary data.</text>
</comment>
<dbReference type="SUPFAM" id="SSF51735">
    <property type="entry name" value="NAD(P)-binding Rossmann-fold domains"/>
    <property type="match status" value="1"/>
</dbReference>
<dbReference type="FunFam" id="3.40.50.720:FF:000084">
    <property type="entry name" value="Short-chain dehydrogenase reductase"/>
    <property type="match status" value="1"/>
</dbReference>